<organism evidence="1 2">
    <name type="scientific">Trifolium pratense</name>
    <name type="common">Red clover</name>
    <dbReference type="NCBI Taxonomy" id="57577"/>
    <lineage>
        <taxon>Eukaryota</taxon>
        <taxon>Viridiplantae</taxon>
        <taxon>Streptophyta</taxon>
        <taxon>Embryophyta</taxon>
        <taxon>Tracheophyta</taxon>
        <taxon>Spermatophyta</taxon>
        <taxon>Magnoliopsida</taxon>
        <taxon>eudicotyledons</taxon>
        <taxon>Gunneridae</taxon>
        <taxon>Pentapetalae</taxon>
        <taxon>rosids</taxon>
        <taxon>fabids</taxon>
        <taxon>Fabales</taxon>
        <taxon>Fabaceae</taxon>
        <taxon>Papilionoideae</taxon>
        <taxon>50 kb inversion clade</taxon>
        <taxon>NPAAA clade</taxon>
        <taxon>Hologalegina</taxon>
        <taxon>IRL clade</taxon>
        <taxon>Trifolieae</taxon>
        <taxon>Trifolium</taxon>
    </lineage>
</organism>
<evidence type="ECO:0000313" key="1">
    <source>
        <dbReference type="EMBL" id="CAJ2668420.1"/>
    </source>
</evidence>
<keyword evidence="2" id="KW-1185">Reference proteome</keyword>
<evidence type="ECO:0000313" key="2">
    <source>
        <dbReference type="Proteomes" id="UP001177021"/>
    </source>
</evidence>
<dbReference type="EMBL" id="CASHSV030000513">
    <property type="protein sequence ID" value="CAJ2668420.1"/>
    <property type="molecule type" value="Genomic_DNA"/>
</dbReference>
<reference evidence="1" key="1">
    <citation type="submission" date="2023-10" db="EMBL/GenBank/DDBJ databases">
        <authorList>
            <person name="Rodriguez Cubillos JULIANA M."/>
            <person name="De Vega J."/>
        </authorList>
    </citation>
    <scope>NUCLEOTIDE SEQUENCE</scope>
</reference>
<comment type="caution">
    <text evidence="1">The sequence shown here is derived from an EMBL/GenBank/DDBJ whole genome shotgun (WGS) entry which is preliminary data.</text>
</comment>
<gene>
    <name evidence="1" type="ORF">MILVUS5_LOCUS32806</name>
</gene>
<protein>
    <submittedName>
        <fullName evidence="1">Uncharacterized protein</fullName>
    </submittedName>
</protein>
<name>A0ACB0LIA7_TRIPR</name>
<proteinExistence type="predicted"/>
<sequence>MLHKRYQFFSIINVFSISIHLSLLGSHSLLVSLTLVNKLQFIDYVIRSSILFDSLSYLGLGTDNALGNIENNQNCNVSRNLCLLGIFDFLDV</sequence>
<dbReference type="Proteomes" id="UP001177021">
    <property type="component" value="Unassembled WGS sequence"/>
</dbReference>
<accession>A0ACB0LIA7</accession>